<dbReference type="CDD" id="cd01056">
    <property type="entry name" value="Euk_Ferritin"/>
    <property type="match status" value="1"/>
</dbReference>
<dbReference type="InterPro" id="IPR001519">
    <property type="entry name" value="Ferritin"/>
</dbReference>
<keyword evidence="5" id="KW-0934">Plastid</keyword>
<comment type="function">
    <text evidence="14">Stores iron in a soluble, non-toxic, readily available form. Important for iron homeostasis. Iron is taken up in the ferrous form and deposited as ferric hydroxides after oxidation.</text>
</comment>
<accession>A0AAD7LKF1</accession>
<comment type="caution">
    <text evidence="16">The sequence shown here is derived from an EMBL/GenBank/DDBJ whole genome shotgun (WGS) entry which is preliminary data.</text>
</comment>
<dbReference type="GO" id="GO:0006979">
    <property type="term" value="P:response to oxidative stress"/>
    <property type="evidence" value="ECO:0007669"/>
    <property type="project" value="UniProtKB-ARBA"/>
</dbReference>
<dbReference type="PROSITE" id="PS00204">
    <property type="entry name" value="FERRITIN_2"/>
    <property type="match status" value="1"/>
</dbReference>
<feature type="binding site" evidence="13">
    <location>
        <position position="235"/>
    </location>
    <ligand>
        <name>Fe cation</name>
        <dbReference type="ChEBI" id="CHEBI:24875"/>
        <label>1</label>
    </ligand>
</feature>
<dbReference type="GO" id="GO:0006826">
    <property type="term" value="P:iron ion transport"/>
    <property type="evidence" value="ECO:0007669"/>
    <property type="project" value="InterPro"/>
</dbReference>
<dbReference type="EC" id="1.16.3.1" evidence="14"/>
<dbReference type="GO" id="GO:0008199">
    <property type="term" value="F:ferric iron binding"/>
    <property type="evidence" value="ECO:0007669"/>
    <property type="project" value="InterPro"/>
</dbReference>
<evidence type="ECO:0000256" key="2">
    <source>
        <dbReference type="ARBA" id="ARBA00007513"/>
    </source>
</evidence>
<proteinExistence type="inferred from homology"/>
<evidence type="ECO:0000256" key="3">
    <source>
        <dbReference type="ARBA" id="ARBA00022434"/>
    </source>
</evidence>
<dbReference type="PROSITE" id="PS50905">
    <property type="entry name" value="FERRITIN_LIKE"/>
    <property type="match status" value="1"/>
</dbReference>
<dbReference type="GO" id="GO:0009507">
    <property type="term" value="C:chloroplast"/>
    <property type="evidence" value="ECO:0007669"/>
    <property type="project" value="UniProtKB-SubCell"/>
</dbReference>
<evidence type="ECO:0000256" key="11">
    <source>
        <dbReference type="ARBA" id="ARBA00026060"/>
    </source>
</evidence>
<evidence type="ECO:0000256" key="5">
    <source>
        <dbReference type="ARBA" id="ARBA00022640"/>
    </source>
</evidence>
<evidence type="ECO:0000256" key="4">
    <source>
        <dbReference type="ARBA" id="ARBA00022528"/>
    </source>
</evidence>
<dbReference type="AlphaFoldDB" id="A0AAD7LKF1"/>
<evidence type="ECO:0000256" key="12">
    <source>
        <dbReference type="ARBA" id="ARBA00047990"/>
    </source>
</evidence>
<evidence type="ECO:0000256" key="10">
    <source>
        <dbReference type="ARBA" id="ARBA00025111"/>
    </source>
</evidence>
<evidence type="ECO:0000256" key="9">
    <source>
        <dbReference type="ARBA" id="ARBA00023004"/>
    </source>
</evidence>
<comment type="subcellular location">
    <subcellularLocation>
        <location evidence="1">Plastid</location>
        <location evidence="1">Chloroplast</location>
    </subcellularLocation>
</comment>
<evidence type="ECO:0000259" key="15">
    <source>
        <dbReference type="PROSITE" id="PS50905"/>
    </source>
</evidence>
<dbReference type="Pfam" id="PF00210">
    <property type="entry name" value="Ferritin"/>
    <property type="match status" value="1"/>
</dbReference>
<evidence type="ECO:0000256" key="7">
    <source>
        <dbReference type="ARBA" id="ARBA00022946"/>
    </source>
</evidence>
<evidence type="ECO:0000256" key="13">
    <source>
        <dbReference type="PIRSR" id="PIRSR601519-1"/>
    </source>
</evidence>
<keyword evidence="17" id="KW-1185">Reference proteome</keyword>
<keyword evidence="7" id="KW-0809">Transit peptide</keyword>
<comment type="catalytic activity">
    <reaction evidence="12 14">
        <text>4 Fe(2+) + O2 + 4 H(+) = 4 Fe(3+) + 2 H2O</text>
        <dbReference type="Rhea" id="RHEA:11148"/>
        <dbReference type="ChEBI" id="CHEBI:15377"/>
        <dbReference type="ChEBI" id="CHEBI:15378"/>
        <dbReference type="ChEBI" id="CHEBI:15379"/>
        <dbReference type="ChEBI" id="CHEBI:29033"/>
        <dbReference type="ChEBI" id="CHEBI:29034"/>
        <dbReference type="EC" id="1.16.3.1"/>
    </reaction>
</comment>
<dbReference type="InterPro" id="IPR009078">
    <property type="entry name" value="Ferritin-like_SF"/>
</dbReference>
<protein>
    <recommendedName>
        <fullName evidence="14">Ferritin</fullName>
        <ecNumber evidence="14">1.16.3.1</ecNumber>
    </recommendedName>
</protein>
<feature type="domain" description="Ferritin-like diiron" evidence="15">
    <location>
        <begin position="100"/>
        <end position="253"/>
    </location>
</feature>
<evidence type="ECO:0000256" key="8">
    <source>
        <dbReference type="ARBA" id="ARBA00023002"/>
    </source>
</evidence>
<keyword evidence="3 14" id="KW-0409">Iron storage</keyword>
<dbReference type="SUPFAM" id="SSF47240">
    <property type="entry name" value="Ferritin-like"/>
    <property type="match status" value="1"/>
</dbReference>
<evidence type="ECO:0000313" key="16">
    <source>
        <dbReference type="EMBL" id="KAJ7959603.1"/>
    </source>
</evidence>
<dbReference type="FunFam" id="1.20.1260.10:FF:000006">
    <property type="entry name" value="Ferritin"/>
    <property type="match status" value="1"/>
</dbReference>
<feature type="binding site" evidence="13">
    <location>
        <position position="117"/>
    </location>
    <ligand>
        <name>Fe cation</name>
        <dbReference type="ChEBI" id="CHEBI:24875"/>
        <label>1</label>
    </ligand>
</feature>
<feature type="binding site" evidence="13">
    <location>
        <position position="201"/>
    </location>
    <ligand>
        <name>Fe cation</name>
        <dbReference type="ChEBI" id="CHEBI:24875"/>
        <label>1</label>
    </ligand>
</feature>
<keyword evidence="6 13" id="KW-0479">Metal-binding</keyword>
<dbReference type="InterPro" id="IPR008331">
    <property type="entry name" value="Ferritin_DPS_dom"/>
</dbReference>
<organism evidence="16 17">
    <name type="scientific">Quillaja saponaria</name>
    <name type="common">Soap bark tree</name>
    <dbReference type="NCBI Taxonomy" id="32244"/>
    <lineage>
        <taxon>Eukaryota</taxon>
        <taxon>Viridiplantae</taxon>
        <taxon>Streptophyta</taxon>
        <taxon>Embryophyta</taxon>
        <taxon>Tracheophyta</taxon>
        <taxon>Spermatophyta</taxon>
        <taxon>Magnoliopsida</taxon>
        <taxon>eudicotyledons</taxon>
        <taxon>Gunneridae</taxon>
        <taxon>Pentapetalae</taxon>
        <taxon>rosids</taxon>
        <taxon>fabids</taxon>
        <taxon>Fabales</taxon>
        <taxon>Quillajaceae</taxon>
        <taxon>Quillaja</taxon>
    </lineage>
</organism>
<dbReference type="EMBL" id="JARAOO010000008">
    <property type="protein sequence ID" value="KAJ7959603.1"/>
    <property type="molecule type" value="Genomic_DNA"/>
</dbReference>
<comment type="similarity">
    <text evidence="2 14">Belongs to the ferritin family.</text>
</comment>
<reference evidence="16" key="1">
    <citation type="journal article" date="2023" name="Science">
        <title>Elucidation of the pathway for biosynthesis of saponin adjuvants from the soapbark tree.</title>
        <authorList>
            <person name="Reed J."/>
            <person name="Orme A."/>
            <person name="El-Demerdash A."/>
            <person name="Owen C."/>
            <person name="Martin L.B.B."/>
            <person name="Misra R.C."/>
            <person name="Kikuchi S."/>
            <person name="Rejzek M."/>
            <person name="Martin A.C."/>
            <person name="Harkess A."/>
            <person name="Leebens-Mack J."/>
            <person name="Louveau T."/>
            <person name="Stephenson M.J."/>
            <person name="Osbourn A."/>
        </authorList>
    </citation>
    <scope>NUCLEOTIDE SEQUENCE</scope>
    <source>
        <strain evidence="16">S10</strain>
    </source>
</reference>
<dbReference type="InterPro" id="IPR012347">
    <property type="entry name" value="Ferritin-like"/>
</dbReference>
<evidence type="ECO:0000256" key="1">
    <source>
        <dbReference type="ARBA" id="ARBA00004229"/>
    </source>
</evidence>
<dbReference type="GO" id="GO:0006879">
    <property type="term" value="P:intracellular iron ion homeostasis"/>
    <property type="evidence" value="ECO:0007669"/>
    <property type="project" value="UniProtKB-KW"/>
</dbReference>
<evidence type="ECO:0000256" key="6">
    <source>
        <dbReference type="ARBA" id="ARBA00022723"/>
    </source>
</evidence>
<dbReference type="Gene3D" id="1.20.1260.10">
    <property type="match status" value="1"/>
</dbReference>
<dbReference type="PANTHER" id="PTHR11431:SF75">
    <property type="entry name" value="FERRITIN"/>
    <property type="match status" value="1"/>
</dbReference>
<dbReference type="GO" id="GO:0008198">
    <property type="term" value="F:ferrous iron binding"/>
    <property type="evidence" value="ECO:0007669"/>
    <property type="project" value="TreeGrafter"/>
</dbReference>
<dbReference type="KEGG" id="qsa:O6P43_020160"/>
<comment type="subunit">
    <text evidence="11">Oligomer of 24 subunits. There are two types of subunits: L (light) chain and H (heavy) chain. The major chain can be light or heavy, depending on the species and tissue type. The functional molecule forms a roughly spherical shell with a diameter of 12 nm and contains a central cavity into which the insoluble mineral iron core is deposited.</text>
</comment>
<feature type="binding site" evidence="13">
    <location>
        <position position="152"/>
    </location>
    <ligand>
        <name>Fe cation</name>
        <dbReference type="ChEBI" id="CHEBI:24875"/>
        <label>1</label>
    </ligand>
</feature>
<dbReference type="InterPro" id="IPR014034">
    <property type="entry name" value="Ferritin_CS"/>
</dbReference>
<evidence type="ECO:0000313" key="17">
    <source>
        <dbReference type="Proteomes" id="UP001163823"/>
    </source>
</evidence>
<evidence type="ECO:0000256" key="14">
    <source>
        <dbReference type="RuleBase" id="RU361145"/>
    </source>
</evidence>
<keyword evidence="9 13" id="KW-0408">Iron</keyword>
<dbReference type="GO" id="GO:0004322">
    <property type="term" value="F:ferroxidase activity"/>
    <property type="evidence" value="ECO:0007669"/>
    <property type="project" value="UniProtKB-EC"/>
</dbReference>
<sequence length="277" mass="30894">MLLRAASSLSLLNTNREHLGHLFSSVSSSSPYSISPLNSSASLASILLYSPAKNGSGSVLCASKSANNPPLTGVVFEPFKEVKKELDLVPTVPQVSLARQKYADECEAAVNEQINVEYNVSYVYHAMFAYFDRDNVALKGLANFFKESSEEEREHAEKIMKYQNKRGGKVKLQSIVMPLSEFDHMEKGDALYATELVLSLEKLTNKKLLNLHSVALKNNDVHLADFVEREFLGEQVEAIKRISEYVAQLRRVGKGHGVWHFDQMLLHKEEAVHLAAA</sequence>
<dbReference type="Proteomes" id="UP001163823">
    <property type="component" value="Chromosome 8"/>
</dbReference>
<dbReference type="PANTHER" id="PTHR11431">
    <property type="entry name" value="FERRITIN"/>
    <property type="match status" value="1"/>
</dbReference>
<comment type="function">
    <text evidence="10">Stores iron in a soluble, non-toxic, readily available form. Important for iron homeostasis. Has ferroxidase activity. Iron is taken up in the ferrous form and deposited as ferric hydroxides after oxidation.</text>
</comment>
<keyword evidence="4" id="KW-0150">Chloroplast</keyword>
<dbReference type="InterPro" id="IPR009040">
    <property type="entry name" value="Ferritin-like_diiron"/>
</dbReference>
<feature type="binding site" evidence="13">
    <location>
        <position position="155"/>
    </location>
    <ligand>
        <name>Fe cation</name>
        <dbReference type="ChEBI" id="CHEBI:24875"/>
        <label>1</label>
    </ligand>
</feature>
<name>A0AAD7LKF1_QUISA</name>
<keyword evidence="8 14" id="KW-0560">Oxidoreductase</keyword>
<gene>
    <name evidence="16" type="ORF">O6P43_020160</name>
</gene>